<gene>
    <name evidence="7" type="ORF">CBYS24578_00017866</name>
</gene>
<dbReference type="PANTHER" id="PTHR13914">
    <property type="entry name" value="PROLINE OXIDASE"/>
    <property type="match status" value="1"/>
</dbReference>
<accession>A0A9N9U6W9</accession>
<evidence type="ECO:0000313" key="8">
    <source>
        <dbReference type="Proteomes" id="UP000754883"/>
    </source>
</evidence>
<dbReference type="InterPro" id="IPR029041">
    <property type="entry name" value="FAD-linked_oxidoreductase-like"/>
</dbReference>
<comment type="function">
    <text evidence="5">Converts proline to delta-1-pyrroline-5-carboxylate.</text>
</comment>
<dbReference type="GO" id="GO:0004657">
    <property type="term" value="F:proline dehydrogenase activity"/>
    <property type="evidence" value="ECO:0007669"/>
    <property type="project" value="UniProtKB-EC"/>
</dbReference>
<comment type="cofactor">
    <cofactor evidence="5">
        <name>FAD</name>
        <dbReference type="ChEBI" id="CHEBI:57692"/>
    </cofactor>
</comment>
<feature type="domain" description="Proline dehydrogenase" evidence="6">
    <location>
        <begin position="110"/>
        <end position="433"/>
    </location>
</feature>
<dbReference type="Pfam" id="PF01619">
    <property type="entry name" value="Pro_dh"/>
    <property type="match status" value="1"/>
</dbReference>
<reference evidence="8" key="1">
    <citation type="submission" date="2019-06" db="EMBL/GenBank/DDBJ databases">
        <authorList>
            <person name="Broberg M."/>
        </authorList>
    </citation>
    <scope>NUCLEOTIDE SEQUENCE [LARGE SCALE GENOMIC DNA]</scope>
</reference>
<evidence type="ECO:0000256" key="5">
    <source>
        <dbReference type="RuleBase" id="RU364054"/>
    </source>
</evidence>
<proteinExistence type="inferred from homology"/>
<dbReference type="InterPro" id="IPR002872">
    <property type="entry name" value="Proline_DH_dom"/>
</dbReference>
<keyword evidence="3 5" id="KW-0560">Oxidoreductase</keyword>
<dbReference type="EC" id="1.5.5.2" evidence="2 5"/>
<name>A0A9N9U6W9_9HYPO</name>
<dbReference type="OrthoDB" id="5464at2759"/>
<keyword evidence="8" id="KW-1185">Reference proteome</keyword>
<comment type="catalytic activity">
    <reaction evidence="5">
        <text>L-proline + a quinone = (S)-1-pyrroline-5-carboxylate + a quinol + H(+)</text>
        <dbReference type="Rhea" id="RHEA:23784"/>
        <dbReference type="ChEBI" id="CHEBI:15378"/>
        <dbReference type="ChEBI" id="CHEBI:17388"/>
        <dbReference type="ChEBI" id="CHEBI:24646"/>
        <dbReference type="ChEBI" id="CHEBI:60039"/>
        <dbReference type="ChEBI" id="CHEBI:132124"/>
        <dbReference type="EC" id="1.5.5.2"/>
    </reaction>
</comment>
<dbReference type="Proteomes" id="UP000754883">
    <property type="component" value="Unassembled WGS sequence"/>
</dbReference>
<dbReference type="InterPro" id="IPR015659">
    <property type="entry name" value="Proline_oxidase"/>
</dbReference>
<dbReference type="Gene3D" id="3.20.20.220">
    <property type="match status" value="1"/>
</dbReference>
<dbReference type="EMBL" id="CABFNO020001359">
    <property type="protein sequence ID" value="CAG9983136.1"/>
    <property type="molecule type" value="Genomic_DNA"/>
</dbReference>
<organism evidence="7 8">
    <name type="scientific">Clonostachys byssicola</name>
    <dbReference type="NCBI Taxonomy" id="160290"/>
    <lineage>
        <taxon>Eukaryota</taxon>
        <taxon>Fungi</taxon>
        <taxon>Dikarya</taxon>
        <taxon>Ascomycota</taxon>
        <taxon>Pezizomycotina</taxon>
        <taxon>Sordariomycetes</taxon>
        <taxon>Hypocreomycetidae</taxon>
        <taxon>Hypocreales</taxon>
        <taxon>Bionectriaceae</taxon>
        <taxon>Clonostachys</taxon>
    </lineage>
</organism>
<dbReference type="SUPFAM" id="SSF51730">
    <property type="entry name" value="FAD-linked oxidoreductase"/>
    <property type="match status" value="1"/>
</dbReference>
<dbReference type="PANTHER" id="PTHR13914:SF0">
    <property type="entry name" value="PROLINE DEHYDROGENASE 1, MITOCHONDRIAL"/>
    <property type="match status" value="1"/>
</dbReference>
<keyword evidence="4 5" id="KW-0642">Proline metabolism</keyword>
<dbReference type="GO" id="GO:0005739">
    <property type="term" value="C:mitochondrion"/>
    <property type="evidence" value="ECO:0007669"/>
    <property type="project" value="TreeGrafter"/>
</dbReference>
<evidence type="ECO:0000256" key="4">
    <source>
        <dbReference type="ARBA" id="ARBA00023062"/>
    </source>
</evidence>
<dbReference type="GO" id="GO:0010133">
    <property type="term" value="P:L-proline catabolic process to L-glutamate"/>
    <property type="evidence" value="ECO:0007669"/>
    <property type="project" value="TreeGrafter"/>
</dbReference>
<evidence type="ECO:0000259" key="6">
    <source>
        <dbReference type="Pfam" id="PF01619"/>
    </source>
</evidence>
<keyword evidence="5" id="KW-0285">Flavoprotein</keyword>
<evidence type="ECO:0000313" key="7">
    <source>
        <dbReference type="EMBL" id="CAG9983136.1"/>
    </source>
</evidence>
<evidence type="ECO:0000256" key="2">
    <source>
        <dbReference type="ARBA" id="ARBA00012695"/>
    </source>
</evidence>
<protein>
    <recommendedName>
        <fullName evidence="2 5">Proline dehydrogenase</fullName>
        <ecNumber evidence="2 5">1.5.5.2</ecNumber>
    </recommendedName>
</protein>
<reference evidence="7 8" key="2">
    <citation type="submission" date="2021-10" db="EMBL/GenBank/DDBJ databases">
        <authorList>
            <person name="Piombo E."/>
        </authorList>
    </citation>
    <scope>NUCLEOTIDE SEQUENCE [LARGE SCALE GENOMIC DNA]</scope>
</reference>
<evidence type="ECO:0000256" key="1">
    <source>
        <dbReference type="ARBA" id="ARBA00005869"/>
    </source>
</evidence>
<sequence>MTLRNIAARSIELPNRVANSTAGKARNGLQAKGSSLSRIRTTDLVRSLVLTSMMSKTWLMKPCLAFLDAVTRSKSAIINADRNPFLNRVLRWTIYNQFCAGSNSTEVSRSMGELRQLGYKGVILGFAKEIVLDPSQGAHVAEDTKYAPACYRMIDEWKDANLDTIRMLSPGDFLSVKLTGAGPICIAAMQAREPMPAVISDALDEICVETRKAGARLWIDAEQQILQIGLDDWVIELMKRHNQKGEPLVYNTIQAYLKGARENARRHILQAAREGWGLGVKLVRGAYIENEVRSLIHDTKNDSDQSYDDIADMFISRKVPQTDGQEELSFPTTALMLATHNAASASKAMATHRDRAAQGLPLTKLECGQIKGMADELSCSLIEDCEGTFTTDDKTRTEAPGVFKYVAWGSVSECMGYLYRRAVENRGAVERTQHMVDALAKELRRRVFG</sequence>
<dbReference type="GO" id="GO:0071949">
    <property type="term" value="F:FAD binding"/>
    <property type="evidence" value="ECO:0007669"/>
    <property type="project" value="TreeGrafter"/>
</dbReference>
<keyword evidence="5" id="KW-0274">FAD</keyword>
<evidence type="ECO:0000256" key="3">
    <source>
        <dbReference type="ARBA" id="ARBA00023002"/>
    </source>
</evidence>
<comment type="similarity">
    <text evidence="1 5">Belongs to the proline oxidase family.</text>
</comment>
<dbReference type="AlphaFoldDB" id="A0A9N9U6W9"/>
<comment type="caution">
    <text evidence="7">The sequence shown here is derived from an EMBL/GenBank/DDBJ whole genome shotgun (WGS) entry which is preliminary data.</text>
</comment>